<keyword evidence="12" id="KW-0665">Pyrimidine biosynthesis</keyword>
<dbReference type="PROSITE" id="PS51855">
    <property type="entry name" value="MGS"/>
    <property type="match status" value="1"/>
</dbReference>
<dbReference type="SUPFAM" id="SSF56059">
    <property type="entry name" value="Glutathione synthetase ATP-binding domain-like"/>
    <property type="match status" value="2"/>
</dbReference>
<dbReference type="InterPro" id="IPR058047">
    <property type="entry name" value="CPSase_preATP-grasp"/>
</dbReference>
<dbReference type="PRINTS" id="PR00098">
    <property type="entry name" value="CPSASE"/>
</dbReference>
<reference evidence="18 19" key="1">
    <citation type="journal article" date="2016" name="Nat. Commun.">
        <title>Thousands of microbial genomes shed light on interconnected biogeochemical processes in an aquifer system.</title>
        <authorList>
            <person name="Anantharaman K."/>
            <person name="Brown C.T."/>
            <person name="Hug L.A."/>
            <person name="Sharon I."/>
            <person name="Castelle C.J."/>
            <person name="Probst A.J."/>
            <person name="Thomas B.C."/>
            <person name="Singh A."/>
            <person name="Wilkins M.J."/>
            <person name="Karaoz U."/>
            <person name="Brodie E.L."/>
            <person name="Williams K.H."/>
            <person name="Hubbard S.S."/>
            <person name="Banfield J.F."/>
        </authorList>
    </citation>
    <scope>NUCLEOTIDE SEQUENCE [LARGE SCALE GENOMIC DNA]</scope>
</reference>
<keyword evidence="13" id="KW-0464">Manganese</keyword>
<dbReference type="EMBL" id="MHKE01000017">
    <property type="protein sequence ID" value="OGY82895.1"/>
    <property type="molecule type" value="Genomic_DNA"/>
</dbReference>
<keyword evidence="11" id="KW-0460">Magnesium</keyword>
<dbReference type="PROSITE" id="PS50975">
    <property type="entry name" value="ATP_GRASP"/>
    <property type="match status" value="2"/>
</dbReference>
<evidence type="ECO:0000256" key="2">
    <source>
        <dbReference type="ARBA" id="ARBA00004730"/>
    </source>
</evidence>
<evidence type="ECO:0000256" key="14">
    <source>
        <dbReference type="ARBA" id="ARBA00047359"/>
    </source>
</evidence>
<dbReference type="InterPro" id="IPR005479">
    <property type="entry name" value="CPAse_ATP-bd"/>
</dbReference>
<dbReference type="GO" id="GO:0006221">
    <property type="term" value="P:pyrimidine nucleotide biosynthetic process"/>
    <property type="evidence" value="ECO:0007669"/>
    <property type="project" value="UniProtKB-KW"/>
</dbReference>
<evidence type="ECO:0000256" key="6">
    <source>
        <dbReference type="ARBA" id="ARBA00022605"/>
    </source>
</evidence>
<evidence type="ECO:0000256" key="5">
    <source>
        <dbReference type="ARBA" id="ARBA00022598"/>
    </source>
</evidence>
<dbReference type="NCBIfam" id="NF009455">
    <property type="entry name" value="PRK12815.1"/>
    <property type="match status" value="1"/>
</dbReference>
<dbReference type="Gene3D" id="3.30.1490.20">
    <property type="entry name" value="ATP-grasp fold, A domain"/>
    <property type="match status" value="1"/>
</dbReference>
<dbReference type="InterPro" id="IPR006275">
    <property type="entry name" value="CPSase_lsu"/>
</dbReference>
<dbReference type="GO" id="GO:0006526">
    <property type="term" value="P:L-arginine biosynthetic process"/>
    <property type="evidence" value="ECO:0007669"/>
    <property type="project" value="UniProtKB-KW"/>
</dbReference>
<dbReference type="FunFam" id="1.10.1030.10:FF:000002">
    <property type="entry name" value="Carbamoyl-phosphate synthase large chain"/>
    <property type="match status" value="1"/>
</dbReference>
<keyword evidence="4" id="KW-0055">Arginine biosynthesis</keyword>
<organism evidence="18 19">
    <name type="scientific">Candidatus Kerfeldbacteria bacterium RIFCSPLOWO2_01_FULL_48_11</name>
    <dbReference type="NCBI Taxonomy" id="1798543"/>
    <lineage>
        <taxon>Bacteria</taxon>
        <taxon>Candidatus Kerfeldiibacteriota</taxon>
    </lineage>
</organism>
<dbReference type="AlphaFoldDB" id="A0A1G2B1P0"/>
<comment type="pathway">
    <text evidence="2">Amino-acid biosynthesis; L-arginine biosynthesis.</text>
</comment>
<proteinExistence type="inferred from homology"/>
<dbReference type="GO" id="GO:0004088">
    <property type="term" value="F:carbamoyl-phosphate synthase (glutamine-hydrolyzing) activity"/>
    <property type="evidence" value="ECO:0007669"/>
    <property type="project" value="TreeGrafter"/>
</dbReference>
<feature type="domain" description="ATP-grasp" evidence="16">
    <location>
        <begin position="133"/>
        <end position="325"/>
    </location>
</feature>
<evidence type="ECO:0000256" key="15">
    <source>
        <dbReference type="PROSITE-ProRule" id="PRU00409"/>
    </source>
</evidence>
<dbReference type="Gene3D" id="1.10.1030.10">
    <property type="entry name" value="Carbamoyl-phosphate synthetase, large subunit oligomerisation domain"/>
    <property type="match status" value="1"/>
</dbReference>
<protein>
    <submittedName>
        <fullName evidence="18">Carbamoyl phosphate synthase large subunit</fullName>
    </submittedName>
</protein>
<dbReference type="InterPro" id="IPR011607">
    <property type="entry name" value="MGS-like_dom"/>
</dbReference>
<dbReference type="PROSITE" id="PS00867">
    <property type="entry name" value="CPSASE_2"/>
    <property type="match status" value="2"/>
</dbReference>
<keyword evidence="6" id="KW-0028">Amino-acid biosynthesis</keyword>
<dbReference type="PANTHER" id="PTHR11405:SF53">
    <property type="entry name" value="CARBAMOYL-PHOSPHATE SYNTHASE [AMMONIA], MITOCHONDRIAL"/>
    <property type="match status" value="1"/>
</dbReference>
<dbReference type="GO" id="GO:0004087">
    <property type="term" value="F:carbamoyl-phosphate synthase (ammonia) activity"/>
    <property type="evidence" value="ECO:0007669"/>
    <property type="project" value="UniProtKB-EC"/>
</dbReference>
<dbReference type="SUPFAM" id="SSF52440">
    <property type="entry name" value="PreATP-grasp domain"/>
    <property type="match status" value="2"/>
</dbReference>
<dbReference type="SMART" id="SM01096">
    <property type="entry name" value="CPSase_L_D3"/>
    <property type="match status" value="1"/>
</dbReference>
<dbReference type="InterPro" id="IPR013815">
    <property type="entry name" value="ATP_grasp_subdomain_1"/>
</dbReference>
<dbReference type="PROSITE" id="PS00866">
    <property type="entry name" value="CPSASE_1"/>
    <property type="match status" value="1"/>
</dbReference>
<dbReference type="Pfam" id="PF02787">
    <property type="entry name" value="CPSase_L_D3"/>
    <property type="match status" value="1"/>
</dbReference>
<evidence type="ECO:0000256" key="11">
    <source>
        <dbReference type="ARBA" id="ARBA00022842"/>
    </source>
</evidence>
<dbReference type="NCBIfam" id="NF003671">
    <property type="entry name" value="PRK05294.1"/>
    <property type="match status" value="1"/>
</dbReference>
<evidence type="ECO:0000256" key="4">
    <source>
        <dbReference type="ARBA" id="ARBA00022571"/>
    </source>
</evidence>
<evidence type="ECO:0000313" key="19">
    <source>
        <dbReference type="Proteomes" id="UP000179164"/>
    </source>
</evidence>
<feature type="domain" description="ATP-grasp" evidence="16">
    <location>
        <begin position="669"/>
        <end position="860"/>
    </location>
</feature>
<evidence type="ECO:0000313" key="18">
    <source>
        <dbReference type="EMBL" id="OGY82895.1"/>
    </source>
</evidence>
<dbReference type="InterPro" id="IPR036914">
    <property type="entry name" value="MGS-like_dom_sf"/>
</dbReference>
<dbReference type="GO" id="GO:0046872">
    <property type="term" value="F:metal ion binding"/>
    <property type="evidence" value="ECO:0007669"/>
    <property type="project" value="UniProtKB-KW"/>
</dbReference>
<evidence type="ECO:0000256" key="8">
    <source>
        <dbReference type="ARBA" id="ARBA00022737"/>
    </source>
</evidence>
<dbReference type="Pfam" id="PF25596">
    <property type="entry name" value="CPSase_L_D1"/>
    <property type="match status" value="2"/>
</dbReference>
<dbReference type="InterPro" id="IPR016185">
    <property type="entry name" value="PreATP-grasp_dom_sf"/>
</dbReference>
<evidence type="ECO:0000256" key="10">
    <source>
        <dbReference type="ARBA" id="ARBA00022840"/>
    </source>
</evidence>
<evidence type="ECO:0000256" key="12">
    <source>
        <dbReference type="ARBA" id="ARBA00022975"/>
    </source>
</evidence>
<dbReference type="GO" id="GO:0005737">
    <property type="term" value="C:cytoplasm"/>
    <property type="evidence" value="ECO:0007669"/>
    <property type="project" value="TreeGrafter"/>
</dbReference>
<evidence type="ECO:0000256" key="7">
    <source>
        <dbReference type="ARBA" id="ARBA00022723"/>
    </source>
</evidence>
<keyword evidence="5" id="KW-0436">Ligase</keyword>
<dbReference type="FunFam" id="3.40.50.20:FF:000001">
    <property type="entry name" value="Carbamoyl-phosphate synthase large chain"/>
    <property type="match status" value="1"/>
</dbReference>
<keyword evidence="8" id="KW-0677">Repeat</keyword>
<sequence>MKKSTHIKRVLLLGSGALKIGQAGEFDYSGSQAIKALKAEGVKVVLVNPNVATIQTSTGMADEVYFLPVEPHFVEQVIRKERPDGILLGFGGQTALNCGLELDHTGVFKKYGVQVLGTSVKTIRTTEDRELFANFLAKRSFRVPRSYAVRKVDQAVSAGRLIGYPVMVRSGFSLGGLGSGIMRNERELVEIARSSFSHVSQILIEECLEGWKEIEYEVVRDSADNCITVCNMENLDPLGIHTGESIVVAPSQTLTNEEYHRLRSISIAVIRALDIVGECNIQFALDPKSSEYRIIEVNARLSRSSALASKATGYPLAAVAAHLAVGRTLDELKNSVTKKTPAFFEPALDYLVVKFPRWDFSKFLNADQRIGSQMKSVGEVMAIGRSFPEALQKAVRMLDIGKDGICDFPHRKITPRTAGRPTPHRIFTIAQALWNGATPSAIARATGIDVWFLHHIQEMVHTYGDLRRTTYSSVTPATLRLSKQQGFSDQCLSRIWSVSEGEVRSKRITLGITPVVKRIDTVAAEFPASTNYLYCTYHGSVSDVDRHPRKTAIVLGSGVYRIGSSVEFDWCAVNAVEELHRQGFRSVMVNCNPETVSTDYDMSDALYFEELTLERVQDICDIEMPHGVVVSVGGQIPNTLALALAGSGIKLMGSSASSIDQAEDRHKFSRLLDTLSIDQPPWIEAKSAQSALIFAKKVGYPILVRPSYVLSGSAMNVATDKNGLKSYLEEAVRVSPAHPVVLTKFVTDAHEIDVDAVAQQGRVVSMVISEHVENAGVHSGDATLVLPAQKIYVETEQKIENAVRKIAHALKISGPCNIQFLAQDNAIQVIECNVRASRSFPFASKVTRINLIHLAVRAMLSRRVEPVPYPVIPYVAVKAPQFSFHRLTGTDPILRVEMASTGEVASFGANLHEAFLKSVLATGFNFPRRHILVSLGGERNKMMLLDELRALASHGYTLYATEHTHDFLTARGIGCIRLEKIHVLREPSIATYIADHQLDLVINLAHQFEGDVIRDDYAMRRLAIDYNVPLITNLQLATLFLRAIQNTSLKDLLAKPWSSYLPSEG</sequence>
<keyword evidence="10 15" id="KW-0067">ATP-binding</keyword>
<comment type="cofactor">
    <cofactor evidence="1">
        <name>Mn(2+)</name>
        <dbReference type="ChEBI" id="CHEBI:29035"/>
    </cofactor>
</comment>
<dbReference type="InterPro" id="IPR005480">
    <property type="entry name" value="CPSase_lsu_oligo"/>
</dbReference>
<dbReference type="Pfam" id="PF02142">
    <property type="entry name" value="MGS"/>
    <property type="match status" value="1"/>
</dbReference>
<evidence type="ECO:0000259" key="16">
    <source>
        <dbReference type="PROSITE" id="PS50975"/>
    </source>
</evidence>
<name>A0A1G2B1P0_9BACT</name>
<keyword evidence="9 15" id="KW-0547">Nucleotide-binding</keyword>
<comment type="caution">
    <text evidence="18">The sequence shown here is derived from an EMBL/GenBank/DDBJ whole genome shotgun (WGS) entry which is preliminary data.</text>
</comment>
<evidence type="ECO:0000256" key="1">
    <source>
        <dbReference type="ARBA" id="ARBA00001936"/>
    </source>
</evidence>
<comment type="catalytic activity">
    <reaction evidence="14">
        <text>hydrogencarbonate + NH4(+) + 2 ATP = carbamoyl phosphate + 2 ADP + phosphate + 2 H(+)</text>
        <dbReference type="Rhea" id="RHEA:18029"/>
        <dbReference type="ChEBI" id="CHEBI:15378"/>
        <dbReference type="ChEBI" id="CHEBI:17544"/>
        <dbReference type="ChEBI" id="CHEBI:28938"/>
        <dbReference type="ChEBI" id="CHEBI:30616"/>
        <dbReference type="ChEBI" id="CHEBI:43474"/>
        <dbReference type="ChEBI" id="CHEBI:58228"/>
        <dbReference type="ChEBI" id="CHEBI:456216"/>
        <dbReference type="EC" id="6.3.4.16"/>
    </reaction>
</comment>
<comment type="similarity">
    <text evidence="3">Belongs to the CarB family.</text>
</comment>
<dbReference type="FunFam" id="3.30.1490.20:FF:000001">
    <property type="entry name" value="Carbamoyl-phosphate synthase large chain"/>
    <property type="match status" value="1"/>
</dbReference>
<dbReference type="SUPFAM" id="SSF52335">
    <property type="entry name" value="Methylglyoxal synthase-like"/>
    <property type="match status" value="1"/>
</dbReference>
<dbReference type="STRING" id="1798543.A2898_04920"/>
<dbReference type="FunFam" id="3.30.470.20:FF:000051">
    <property type="entry name" value="Carbamoyl phosphate synthetase II"/>
    <property type="match status" value="1"/>
</dbReference>
<dbReference type="InterPro" id="IPR011761">
    <property type="entry name" value="ATP-grasp"/>
</dbReference>
<dbReference type="FunFam" id="3.40.50.20:FF:000002">
    <property type="entry name" value="Carbamoyl-phosphate synthase large chain"/>
    <property type="match status" value="1"/>
</dbReference>
<accession>A0A1G2B1P0</accession>
<evidence type="ECO:0000256" key="13">
    <source>
        <dbReference type="ARBA" id="ARBA00023211"/>
    </source>
</evidence>
<feature type="domain" description="MGS-like" evidence="17">
    <location>
        <begin position="918"/>
        <end position="1065"/>
    </location>
</feature>
<dbReference type="FunFam" id="3.30.470.20:FF:000001">
    <property type="entry name" value="Carbamoyl-phosphate synthase large chain"/>
    <property type="match status" value="1"/>
</dbReference>
<dbReference type="InterPro" id="IPR036897">
    <property type="entry name" value="CarbamoylP_synth_lsu_oligo_sf"/>
</dbReference>
<dbReference type="Gene3D" id="3.40.50.1380">
    <property type="entry name" value="Methylglyoxal synthase-like domain"/>
    <property type="match status" value="1"/>
</dbReference>
<dbReference type="GO" id="GO:0005524">
    <property type="term" value="F:ATP binding"/>
    <property type="evidence" value="ECO:0007669"/>
    <property type="project" value="UniProtKB-UniRule"/>
</dbReference>
<dbReference type="PANTHER" id="PTHR11405">
    <property type="entry name" value="CARBAMOYLTRANSFERASE FAMILY MEMBER"/>
    <property type="match status" value="1"/>
</dbReference>
<dbReference type="Gene3D" id="3.40.50.20">
    <property type="match status" value="2"/>
</dbReference>
<evidence type="ECO:0000259" key="17">
    <source>
        <dbReference type="PROSITE" id="PS51855"/>
    </source>
</evidence>
<dbReference type="NCBIfam" id="TIGR01369">
    <property type="entry name" value="CPSaseII_lrg"/>
    <property type="match status" value="1"/>
</dbReference>
<dbReference type="SUPFAM" id="SSF48108">
    <property type="entry name" value="Carbamoyl phosphate synthetase, large subunit connection domain"/>
    <property type="match status" value="1"/>
</dbReference>
<dbReference type="Proteomes" id="UP000179164">
    <property type="component" value="Unassembled WGS sequence"/>
</dbReference>
<dbReference type="Pfam" id="PF02786">
    <property type="entry name" value="CPSase_L_D2"/>
    <property type="match status" value="2"/>
</dbReference>
<dbReference type="SMART" id="SM00851">
    <property type="entry name" value="MGS"/>
    <property type="match status" value="1"/>
</dbReference>
<dbReference type="InterPro" id="IPR005483">
    <property type="entry name" value="CPSase_dom"/>
</dbReference>
<keyword evidence="7" id="KW-0479">Metal-binding</keyword>
<dbReference type="Gene3D" id="3.30.470.20">
    <property type="entry name" value="ATP-grasp fold, B domain"/>
    <property type="match status" value="2"/>
</dbReference>
<dbReference type="GO" id="GO:0006541">
    <property type="term" value="P:glutamine metabolic process"/>
    <property type="evidence" value="ECO:0007669"/>
    <property type="project" value="TreeGrafter"/>
</dbReference>
<gene>
    <name evidence="18" type="ORF">A2898_04920</name>
</gene>
<evidence type="ECO:0000256" key="9">
    <source>
        <dbReference type="ARBA" id="ARBA00022741"/>
    </source>
</evidence>
<evidence type="ECO:0000256" key="3">
    <source>
        <dbReference type="ARBA" id="ARBA00009799"/>
    </source>
</evidence>